<keyword evidence="8" id="KW-1185">Reference proteome</keyword>
<comment type="similarity">
    <text evidence="2">Belongs to the CBF/MAK21 family.</text>
</comment>
<accession>A0A4V3SJS6</accession>
<dbReference type="EMBL" id="ML220112">
    <property type="protein sequence ID" value="TGZ85165.1"/>
    <property type="molecule type" value="Genomic_DNA"/>
</dbReference>
<feature type="region of interest" description="Disordered" evidence="5">
    <location>
        <begin position="1"/>
        <end position="47"/>
    </location>
</feature>
<dbReference type="PANTHER" id="PTHR12455">
    <property type="entry name" value="NUCLEOLAR COMPLEX PROTEIN 4"/>
    <property type="match status" value="1"/>
</dbReference>
<evidence type="ECO:0000313" key="7">
    <source>
        <dbReference type="EMBL" id="TGZ85165.1"/>
    </source>
</evidence>
<dbReference type="InterPro" id="IPR005612">
    <property type="entry name" value="CCAAT-binding_factor"/>
</dbReference>
<reference evidence="7 8" key="1">
    <citation type="submission" date="2019-04" db="EMBL/GenBank/DDBJ databases">
        <title>Comparative genomics and transcriptomics to analyze fruiting body development in filamentous ascomycetes.</title>
        <authorList>
            <consortium name="DOE Joint Genome Institute"/>
            <person name="Lutkenhaus R."/>
            <person name="Traeger S."/>
            <person name="Breuer J."/>
            <person name="Kuo A."/>
            <person name="Lipzen A."/>
            <person name="Pangilinan J."/>
            <person name="Dilworth D."/>
            <person name="Sandor L."/>
            <person name="Poggeler S."/>
            <person name="Barry K."/>
            <person name="Grigoriev I.V."/>
            <person name="Nowrousian M."/>
        </authorList>
    </citation>
    <scope>NUCLEOTIDE SEQUENCE [LARGE SCALE GENOMIC DNA]</scope>
    <source>
        <strain evidence="7 8">CBS 389.68</strain>
    </source>
</reference>
<gene>
    <name evidence="7" type="ORF">EX30DRAFT_337562</name>
</gene>
<feature type="domain" description="CCAAT-binding factor" evidence="6">
    <location>
        <begin position="342"/>
        <end position="495"/>
    </location>
</feature>
<dbReference type="GO" id="GO:0032040">
    <property type="term" value="C:small-subunit processome"/>
    <property type="evidence" value="ECO:0007669"/>
    <property type="project" value="TreeGrafter"/>
</dbReference>
<dbReference type="GO" id="GO:0031965">
    <property type="term" value="C:nuclear membrane"/>
    <property type="evidence" value="ECO:0007669"/>
    <property type="project" value="UniProtKB-SubCell"/>
</dbReference>
<name>A0A4V3SJS6_9PEZI</name>
<keyword evidence="4" id="KW-1133">Transmembrane helix</keyword>
<feature type="compositionally biased region" description="Basic and acidic residues" evidence="5">
    <location>
        <begin position="36"/>
        <end position="46"/>
    </location>
</feature>
<sequence>MPTPTSTKKRKQPSSGATSASKATKKSKSKPPVAEVPKDAVAKRSSENPVAVTQDSILVLEEAIIESPKNYNQIVTLIGYFNDPVTSPDLCITSAVALCRTFCRLMSKKRLSKKRTGSAEEVAVSTWLKERYNEYFASLCEALEREGPAVQNTALTLLMRFIKEEALYLKPSHEEAYFPHESFGKIVKAVLTGEKMEEDVKMEWAEKYITQYDDVRYSFFSAAGHILSESDSIPTSLLSQIVSLILSIGNLPTAKTDDFSTFYALPDDLEPPRKTPPILSLTAHRRTYQTTILSLLRLPLPDFSLKSILNSLSPTILPVFPQPHTLLDFLLSSYSHGGVLPLLSLSGIFELITKHNLDFPDFYPRLYALLDRHLLHTRYRSQFLRLLETFLSSTHLPAQLIASFIKRLSRLCLSAPPGAIVAIVPFIYNLFQAHKSTTYMMHREFVDEDDEADWDGKDPFDESEMDPMKTRAIESCVWELKSVMRHWHPNVATLARIVEEQFTKERWAVEDFLDHGFGSMFEAEIKKDIKKAPVVEWDIPKRIFSYPPVTAEGDGKRGAVAPVVEKDNVLLEVWDFA</sequence>
<evidence type="ECO:0000256" key="3">
    <source>
        <dbReference type="ARBA" id="ARBA00022692"/>
    </source>
</evidence>
<proteinExistence type="inferred from homology"/>
<dbReference type="OrthoDB" id="10263185at2759"/>
<dbReference type="AlphaFoldDB" id="A0A4V3SJS6"/>
<evidence type="ECO:0000256" key="5">
    <source>
        <dbReference type="SAM" id="MobiDB-lite"/>
    </source>
</evidence>
<evidence type="ECO:0000259" key="6">
    <source>
        <dbReference type="Pfam" id="PF03914"/>
    </source>
</evidence>
<organism evidence="7 8">
    <name type="scientific">Ascodesmis nigricans</name>
    <dbReference type="NCBI Taxonomy" id="341454"/>
    <lineage>
        <taxon>Eukaryota</taxon>
        <taxon>Fungi</taxon>
        <taxon>Dikarya</taxon>
        <taxon>Ascomycota</taxon>
        <taxon>Pezizomycotina</taxon>
        <taxon>Pezizomycetes</taxon>
        <taxon>Pezizales</taxon>
        <taxon>Ascodesmidaceae</taxon>
        <taxon>Ascodesmis</taxon>
    </lineage>
</organism>
<evidence type="ECO:0000256" key="1">
    <source>
        <dbReference type="ARBA" id="ARBA00004232"/>
    </source>
</evidence>
<keyword evidence="4" id="KW-0472">Membrane</keyword>
<dbReference type="STRING" id="341454.A0A4V3SJS6"/>
<dbReference type="FunCoup" id="A0A4V3SJS6">
    <property type="interactions" value="611"/>
</dbReference>
<dbReference type="InParanoid" id="A0A4V3SJS6"/>
<comment type="subcellular location">
    <subcellularLocation>
        <location evidence="1">Nucleus membrane</location>
        <topology evidence="1">Multi-pass membrane protein</topology>
    </subcellularLocation>
</comment>
<dbReference type="Proteomes" id="UP000298138">
    <property type="component" value="Unassembled WGS sequence"/>
</dbReference>
<dbReference type="Pfam" id="PF03914">
    <property type="entry name" value="CBF"/>
    <property type="match status" value="1"/>
</dbReference>
<dbReference type="InterPro" id="IPR027193">
    <property type="entry name" value="Noc4"/>
</dbReference>
<dbReference type="SUPFAM" id="SSF48371">
    <property type="entry name" value="ARM repeat"/>
    <property type="match status" value="1"/>
</dbReference>
<dbReference type="GO" id="GO:0030692">
    <property type="term" value="C:Noc4p-Nop14p complex"/>
    <property type="evidence" value="ECO:0007669"/>
    <property type="project" value="TreeGrafter"/>
</dbReference>
<evidence type="ECO:0000256" key="4">
    <source>
        <dbReference type="ARBA" id="ARBA00022989"/>
    </source>
</evidence>
<dbReference type="PANTHER" id="PTHR12455:SF0">
    <property type="entry name" value="NUCLEOLAR COMPLEX PROTEIN 4 HOMOLOG"/>
    <property type="match status" value="1"/>
</dbReference>
<evidence type="ECO:0000256" key="2">
    <source>
        <dbReference type="ARBA" id="ARBA00007797"/>
    </source>
</evidence>
<protein>
    <submittedName>
        <fullName evidence="7">CBF-domain-containing protein</fullName>
    </submittedName>
</protein>
<dbReference type="GO" id="GO:0042254">
    <property type="term" value="P:ribosome biogenesis"/>
    <property type="evidence" value="ECO:0007669"/>
    <property type="project" value="InterPro"/>
</dbReference>
<dbReference type="InterPro" id="IPR016024">
    <property type="entry name" value="ARM-type_fold"/>
</dbReference>
<evidence type="ECO:0000313" key="8">
    <source>
        <dbReference type="Proteomes" id="UP000298138"/>
    </source>
</evidence>
<keyword evidence="3" id="KW-0812">Transmembrane</keyword>